<comment type="caution">
    <text evidence="1">The sequence shown here is derived from an EMBL/GenBank/DDBJ whole genome shotgun (WGS) entry which is preliminary data.</text>
</comment>
<reference evidence="1 2" key="1">
    <citation type="submission" date="2021-06" db="EMBL/GenBank/DDBJ databases">
        <title>Caerostris darwini draft genome.</title>
        <authorList>
            <person name="Kono N."/>
            <person name="Arakawa K."/>
        </authorList>
    </citation>
    <scope>NUCLEOTIDE SEQUENCE [LARGE SCALE GENOMIC DNA]</scope>
</reference>
<dbReference type="Proteomes" id="UP001054837">
    <property type="component" value="Unassembled WGS sequence"/>
</dbReference>
<proteinExistence type="predicted"/>
<accession>A0AAV4VBL4</accession>
<dbReference type="EMBL" id="BPLQ01012655">
    <property type="protein sequence ID" value="GIY66885.1"/>
    <property type="molecule type" value="Genomic_DNA"/>
</dbReference>
<dbReference type="AlphaFoldDB" id="A0AAV4VBL4"/>
<sequence length="93" mass="10362">MRALSLSEQPFVPFTYIHHAASQMHLMAGPIADYEGKVIYFPVINASRTFIPSEMDDLGQCGETTLNSYSLKWCIKVMRDKLVSALFSSGGLM</sequence>
<evidence type="ECO:0000313" key="2">
    <source>
        <dbReference type="Proteomes" id="UP001054837"/>
    </source>
</evidence>
<protein>
    <submittedName>
        <fullName evidence="1">Uncharacterized protein</fullName>
    </submittedName>
</protein>
<organism evidence="1 2">
    <name type="scientific">Caerostris darwini</name>
    <dbReference type="NCBI Taxonomy" id="1538125"/>
    <lineage>
        <taxon>Eukaryota</taxon>
        <taxon>Metazoa</taxon>
        <taxon>Ecdysozoa</taxon>
        <taxon>Arthropoda</taxon>
        <taxon>Chelicerata</taxon>
        <taxon>Arachnida</taxon>
        <taxon>Araneae</taxon>
        <taxon>Araneomorphae</taxon>
        <taxon>Entelegynae</taxon>
        <taxon>Araneoidea</taxon>
        <taxon>Araneidae</taxon>
        <taxon>Caerostris</taxon>
    </lineage>
</organism>
<keyword evidence="2" id="KW-1185">Reference proteome</keyword>
<evidence type="ECO:0000313" key="1">
    <source>
        <dbReference type="EMBL" id="GIY66885.1"/>
    </source>
</evidence>
<gene>
    <name evidence="1" type="ORF">CDAR_488721</name>
</gene>
<name>A0AAV4VBL4_9ARAC</name>